<keyword evidence="3" id="KW-1185">Reference proteome</keyword>
<reference evidence="2 3" key="1">
    <citation type="journal article" date="2019" name="Int. J. Syst. Evol. Microbiol.">
        <title>The Global Catalogue of Microorganisms (GCM) 10K type strain sequencing project: providing services to taxonomists for standard genome sequencing and annotation.</title>
        <authorList>
            <consortium name="The Broad Institute Genomics Platform"/>
            <consortium name="The Broad Institute Genome Sequencing Center for Infectious Disease"/>
            <person name="Wu L."/>
            <person name="Ma J."/>
        </authorList>
    </citation>
    <scope>NUCLEOTIDE SEQUENCE [LARGE SCALE GENOMIC DNA]</scope>
    <source>
        <strain evidence="2 3">JCM 13250</strain>
    </source>
</reference>
<dbReference type="SUPFAM" id="SSF50969">
    <property type="entry name" value="YVTN repeat-like/Quinoprotein amine dehydrogenase"/>
    <property type="match status" value="1"/>
</dbReference>
<keyword evidence="1" id="KW-1133">Transmembrane helix</keyword>
<proteinExistence type="predicted"/>
<evidence type="ECO:0000256" key="1">
    <source>
        <dbReference type="SAM" id="Phobius"/>
    </source>
</evidence>
<gene>
    <name evidence="2" type="ORF">GCM10009682_40910</name>
</gene>
<dbReference type="EMBL" id="BAAALT010000141">
    <property type="protein sequence ID" value="GAA1815884.1"/>
    <property type="molecule type" value="Genomic_DNA"/>
</dbReference>
<dbReference type="Proteomes" id="UP001500218">
    <property type="component" value="Unassembled WGS sequence"/>
</dbReference>
<keyword evidence="1" id="KW-0812">Transmembrane</keyword>
<dbReference type="InterPro" id="IPR011044">
    <property type="entry name" value="Quino_amine_DH_bsu"/>
</dbReference>
<accession>A0ABN2MAI6</accession>
<comment type="caution">
    <text evidence="2">The sequence shown here is derived from an EMBL/GenBank/DDBJ whole genome shotgun (WGS) entry which is preliminary data.</text>
</comment>
<keyword evidence="1" id="KW-0472">Membrane</keyword>
<dbReference type="RefSeq" id="WP_344134564.1">
    <property type="nucleotide sequence ID" value="NZ_BAAALT010000141.1"/>
</dbReference>
<sequence length="408" mass="44925">MTEQLKELLREYAEEARVYEVRDVALSAARRRRVTRRFAVVAAALAVLALGGIVYALPRPVAINQPTVTPTPSPTPEGLNLPARILPQPQAPELPKTAVGPAVRLYWYYSKPEERTGYIQYLVAVDGSQYRLGPVGGEPTHRYELSPDGRWLVGSLGTEPPWGEVILRDLNAGTSVRISGNDRFWSPDGRYLAIERKKPNEEGPGRVAVVDTRHLDSAPASVDLRSFMGWQLMGVTATGDIALTSVDLDTTLRVMVIDRRTGGRVREASVDLSGMTTADERSRMAAAWIFAMSSYGVQFDGDGVFYLQLVMNNELLDPYAEYGDVLVIDLAGRRVRERIALPAPVVQGDVREDRRLLRVLPQGLLLSRSSTAPLDTSGGRLRAWELFDPATAHLTLVTDMSPLNPAPK</sequence>
<dbReference type="InterPro" id="IPR011042">
    <property type="entry name" value="6-blade_b-propeller_TolB-like"/>
</dbReference>
<organism evidence="2 3">
    <name type="scientific">Luedemannella flava</name>
    <dbReference type="NCBI Taxonomy" id="349316"/>
    <lineage>
        <taxon>Bacteria</taxon>
        <taxon>Bacillati</taxon>
        <taxon>Actinomycetota</taxon>
        <taxon>Actinomycetes</taxon>
        <taxon>Micromonosporales</taxon>
        <taxon>Micromonosporaceae</taxon>
        <taxon>Luedemannella</taxon>
    </lineage>
</organism>
<evidence type="ECO:0000313" key="2">
    <source>
        <dbReference type="EMBL" id="GAA1815884.1"/>
    </source>
</evidence>
<dbReference type="Gene3D" id="2.120.10.30">
    <property type="entry name" value="TolB, C-terminal domain"/>
    <property type="match status" value="1"/>
</dbReference>
<protein>
    <submittedName>
        <fullName evidence="2">Uncharacterized protein</fullName>
    </submittedName>
</protein>
<feature type="transmembrane region" description="Helical" evidence="1">
    <location>
        <begin position="38"/>
        <end position="57"/>
    </location>
</feature>
<evidence type="ECO:0000313" key="3">
    <source>
        <dbReference type="Proteomes" id="UP001500218"/>
    </source>
</evidence>
<name>A0ABN2MAI6_9ACTN</name>